<dbReference type="Pfam" id="PF13177">
    <property type="entry name" value="DNA_pol3_delta2"/>
    <property type="match status" value="1"/>
</dbReference>
<dbReference type="AlphaFoldDB" id="A0A8K1ZWH8"/>
<protein>
    <submittedName>
        <fullName evidence="1">DNA polymerase III subunit delta</fullName>
        <ecNumber evidence="1">2.7.7.7</ecNumber>
    </submittedName>
</protein>
<reference evidence="1" key="1">
    <citation type="submission" date="2019-12" db="EMBL/GenBank/DDBJ databases">
        <title>High-Quality draft genome sequences of three cyanobacteria isolated from the limestone walls of the Old Cathedral of Coimbra.</title>
        <authorList>
            <person name="Tiago I."/>
            <person name="Soares F."/>
            <person name="Portugal A."/>
        </authorList>
    </citation>
    <scope>NUCLEOTIDE SEQUENCE [LARGE SCALE GENOMIC DNA]</scope>
    <source>
        <strain evidence="1">C</strain>
    </source>
</reference>
<sequence length="318" mass="35478">MVSSAFANLLGQAQAVELLQRAIGCDRIAPAYLFVGPHGVGRRLAAHAFARCLLSATQTPLRQELENHPDLLWVEPTYNQQGKLISVSDLMGRGDPLPKSQPQTRLEQIRGLSRFLGRTPLEAPRLLVVLDQAETLGEAAANALLKTLEEPGNATLILIAPTPESLLPTLVSRCQRIPFYTLSEAQVATVLTRTNHAEILSHPQILAMAAGSPGTAILHWQRWQEMPSALLTACQQPLRSPQDCLGLARQVDQDLNLEMQLWLIDYLEQVYWQQLHQPAPMLVLEQAKKYLKGYVQPRLVWEVTLLDLWELRSFQAVS</sequence>
<dbReference type="GO" id="GO:0003887">
    <property type="term" value="F:DNA-directed DNA polymerase activity"/>
    <property type="evidence" value="ECO:0007669"/>
    <property type="project" value="UniProtKB-EC"/>
</dbReference>
<dbReference type="NCBIfam" id="NF005638">
    <property type="entry name" value="PRK07399.1"/>
    <property type="match status" value="1"/>
</dbReference>
<evidence type="ECO:0000313" key="1">
    <source>
        <dbReference type="EMBL" id="NCJ05162.1"/>
    </source>
</evidence>
<dbReference type="Gene3D" id="3.40.50.300">
    <property type="entry name" value="P-loop containing nucleotide triphosphate hydrolases"/>
    <property type="match status" value="1"/>
</dbReference>
<keyword evidence="2" id="KW-1185">Reference proteome</keyword>
<organism evidence="1 2">
    <name type="scientific">Petrachloros mirabilis ULC683</name>
    <dbReference type="NCBI Taxonomy" id="2781853"/>
    <lineage>
        <taxon>Bacteria</taxon>
        <taxon>Bacillati</taxon>
        <taxon>Cyanobacteriota</taxon>
        <taxon>Cyanophyceae</taxon>
        <taxon>Synechococcales</taxon>
        <taxon>Petrachlorosaceae</taxon>
        <taxon>Petrachloros</taxon>
        <taxon>Petrachloros mirabilis</taxon>
    </lineage>
</organism>
<dbReference type="PANTHER" id="PTHR11669">
    <property type="entry name" value="REPLICATION FACTOR C / DNA POLYMERASE III GAMMA-TAU SUBUNIT"/>
    <property type="match status" value="1"/>
</dbReference>
<dbReference type="EMBL" id="WVIC01000002">
    <property type="protein sequence ID" value="NCJ05162.1"/>
    <property type="molecule type" value="Genomic_DNA"/>
</dbReference>
<dbReference type="GO" id="GO:0006261">
    <property type="term" value="P:DNA-templated DNA replication"/>
    <property type="evidence" value="ECO:0007669"/>
    <property type="project" value="TreeGrafter"/>
</dbReference>
<proteinExistence type="predicted"/>
<evidence type="ECO:0000313" key="2">
    <source>
        <dbReference type="Proteomes" id="UP000607397"/>
    </source>
</evidence>
<dbReference type="InterPro" id="IPR027417">
    <property type="entry name" value="P-loop_NTPase"/>
</dbReference>
<name>A0A8K1ZWH8_9CYAN</name>
<dbReference type="SUPFAM" id="SSF52540">
    <property type="entry name" value="P-loop containing nucleoside triphosphate hydrolases"/>
    <property type="match status" value="1"/>
</dbReference>
<gene>
    <name evidence="1" type="ORF">GS597_01235</name>
</gene>
<dbReference type="Proteomes" id="UP000607397">
    <property type="component" value="Unassembled WGS sequence"/>
</dbReference>
<dbReference type="RefSeq" id="WP_161823643.1">
    <property type="nucleotide sequence ID" value="NZ_WVIC01000002.1"/>
</dbReference>
<keyword evidence="1" id="KW-0548">Nucleotidyltransferase</keyword>
<comment type="caution">
    <text evidence="1">The sequence shown here is derived from an EMBL/GenBank/DDBJ whole genome shotgun (WGS) entry which is preliminary data.</text>
</comment>
<accession>A0A8K1ZWH8</accession>
<dbReference type="InterPro" id="IPR050238">
    <property type="entry name" value="DNA_Rep/Repair_Clamp_Loader"/>
</dbReference>
<dbReference type="PANTHER" id="PTHR11669:SF8">
    <property type="entry name" value="DNA POLYMERASE III SUBUNIT DELTA"/>
    <property type="match status" value="1"/>
</dbReference>
<dbReference type="EC" id="2.7.7.7" evidence="1"/>
<keyword evidence="1" id="KW-0808">Transferase</keyword>